<keyword evidence="7" id="KW-1185">Reference proteome</keyword>
<feature type="domain" description="Peptidase S9 prolyl oligopeptidase catalytic" evidence="4">
    <location>
        <begin position="421"/>
        <end position="626"/>
    </location>
</feature>
<dbReference type="PANTHER" id="PTHR42776:SF27">
    <property type="entry name" value="DIPEPTIDYL PEPTIDASE FAMILY MEMBER 6"/>
    <property type="match status" value="1"/>
</dbReference>
<evidence type="ECO:0000256" key="1">
    <source>
        <dbReference type="ARBA" id="ARBA00022670"/>
    </source>
</evidence>
<dbReference type="SUPFAM" id="SSF82171">
    <property type="entry name" value="DPP6 N-terminal domain-like"/>
    <property type="match status" value="1"/>
</dbReference>
<dbReference type="InterPro" id="IPR001375">
    <property type="entry name" value="Peptidase_S9_cat"/>
</dbReference>
<dbReference type="GO" id="GO:0008236">
    <property type="term" value="F:serine-type peptidase activity"/>
    <property type="evidence" value="ECO:0007669"/>
    <property type="project" value="UniProtKB-KW"/>
</dbReference>
<dbReference type="SUPFAM" id="SSF53474">
    <property type="entry name" value="alpha/beta-Hydrolases"/>
    <property type="match status" value="1"/>
</dbReference>
<dbReference type="InterPro" id="IPR002470">
    <property type="entry name" value="Peptidase_S9A"/>
</dbReference>
<evidence type="ECO:0000256" key="3">
    <source>
        <dbReference type="ARBA" id="ARBA00022825"/>
    </source>
</evidence>
<dbReference type="Gene3D" id="3.40.50.1820">
    <property type="entry name" value="alpha/beta hydrolase"/>
    <property type="match status" value="1"/>
</dbReference>
<dbReference type="PANTHER" id="PTHR42776">
    <property type="entry name" value="SERINE PEPTIDASE S9 FAMILY MEMBER"/>
    <property type="match status" value="1"/>
</dbReference>
<protein>
    <submittedName>
        <fullName evidence="6">Prolyl oligopeptidase family serine peptidase</fullName>
    </submittedName>
</protein>
<feature type="domain" description="Peptidase S9A N-terminal" evidence="5">
    <location>
        <begin position="64"/>
        <end position="228"/>
    </location>
</feature>
<name>A0ABD5TD40_9EURY</name>
<gene>
    <name evidence="6" type="ORF">ACFQFD_14745</name>
</gene>
<dbReference type="Pfam" id="PF00326">
    <property type="entry name" value="Peptidase_S9"/>
    <property type="match status" value="1"/>
</dbReference>
<dbReference type="InterPro" id="IPR029058">
    <property type="entry name" value="AB_hydrolase_fold"/>
</dbReference>
<dbReference type="GeneID" id="81210320"/>
<dbReference type="GO" id="GO:0006508">
    <property type="term" value="P:proteolysis"/>
    <property type="evidence" value="ECO:0007669"/>
    <property type="project" value="UniProtKB-KW"/>
</dbReference>
<evidence type="ECO:0000256" key="2">
    <source>
        <dbReference type="ARBA" id="ARBA00022801"/>
    </source>
</evidence>
<keyword evidence="2" id="KW-0378">Hydrolase</keyword>
<proteinExistence type="predicted"/>
<evidence type="ECO:0000313" key="6">
    <source>
        <dbReference type="EMBL" id="MFC6787206.1"/>
    </source>
</evidence>
<dbReference type="Pfam" id="PF02897">
    <property type="entry name" value="Peptidase_S9_N"/>
    <property type="match status" value="1"/>
</dbReference>
<dbReference type="PRINTS" id="PR00862">
    <property type="entry name" value="PROLIGOPTASE"/>
</dbReference>
<organism evidence="6 7">
    <name type="scientific">Halobaculum halobium</name>
    <dbReference type="NCBI Taxonomy" id="3032281"/>
    <lineage>
        <taxon>Archaea</taxon>
        <taxon>Methanobacteriati</taxon>
        <taxon>Methanobacteriota</taxon>
        <taxon>Stenosarchaea group</taxon>
        <taxon>Halobacteria</taxon>
        <taxon>Halobacteriales</taxon>
        <taxon>Haloferacaceae</taxon>
        <taxon>Halobaculum</taxon>
    </lineage>
</organism>
<reference evidence="6 7" key="1">
    <citation type="journal article" date="2019" name="Int. J. Syst. Evol. Microbiol.">
        <title>The Global Catalogue of Microorganisms (GCM) 10K type strain sequencing project: providing services to taxonomists for standard genome sequencing and annotation.</title>
        <authorList>
            <consortium name="The Broad Institute Genomics Platform"/>
            <consortium name="The Broad Institute Genome Sequencing Center for Infectious Disease"/>
            <person name="Wu L."/>
            <person name="Ma J."/>
        </authorList>
    </citation>
    <scope>NUCLEOTIDE SEQUENCE [LARGE SCALE GENOMIC DNA]</scope>
    <source>
        <strain evidence="6 7">SYNS20</strain>
    </source>
</reference>
<evidence type="ECO:0000313" key="7">
    <source>
        <dbReference type="Proteomes" id="UP001596443"/>
    </source>
</evidence>
<dbReference type="Gene3D" id="2.120.10.30">
    <property type="entry name" value="TolB, C-terminal domain"/>
    <property type="match status" value="1"/>
</dbReference>
<sequence length="627" mass="67946">MPDTVDAGGYGVARFLAIEHVDSPTFTPEGRLLVLADTSGTPQVWTADEPGAWPSRLTPYEERVSALAASPADESFVYAMDRGSDERDQLIHYDLATGVERPLTDDPESKHAWGAWGPDGDRVAYTANREDDGRFDVYVQEVGSPEEQAGDPERVYEGPGGWLNVAAFGPEGRRLVLTKAHSSYDEDLFVLDLDSGNTRTLSDGSEATYSHVHFDGEGGLLCVTNRDSDTAYVGCLSLESGAVTPVAGYDDATGEPGSDAWDVDALAFDRDTGRLAYTVNEGGYSSLHAGTLAGAVADAGGEPRVDPVDTPAVDGIASDLTFGSDAQGLAFTHTSPTDPYGVNVCEFGSDAATDWTPVGRNGLPGAAFHEPETIRYETFDGRDIPAYWTLPPGVDPDDPDEQLPAIVDIHGGPEHQRRPWFYPTKQYFLNRGYAVLEPNVRGSSGYGTAYAHLDDVEQRMDSVADVAAGVEWLHGQPAVDDDRIVAYGRSYGGFMVLAAITEYPELWAAAVDFVGIADFTTFLENTGEWRRSHREAEYGSLEDDYEFLKEISPLTSIEAVSCPLFVQHGANDPRVPVGEAEQVAEAVRERGVPVETLIFEDEGHHTTSRENLIEEFEAIAAFLDEHV</sequence>
<dbReference type="InterPro" id="IPR011042">
    <property type="entry name" value="6-blade_b-propeller_TolB-like"/>
</dbReference>
<dbReference type="EMBL" id="JBHSWX010000012">
    <property type="protein sequence ID" value="MFC6787206.1"/>
    <property type="molecule type" value="Genomic_DNA"/>
</dbReference>
<dbReference type="Proteomes" id="UP001596443">
    <property type="component" value="Unassembled WGS sequence"/>
</dbReference>
<evidence type="ECO:0000259" key="4">
    <source>
        <dbReference type="Pfam" id="PF00326"/>
    </source>
</evidence>
<dbReference type="InterPro" id="IPR023302">
    <property type="entry name" value="Pept_S9A_N"/>
</dbReference>
<dbReference type="AlphaFoldDB" id="A0ABD5TD40"/>
<keyword evidence="3" id="KW-0720">Serine protease</keyword>
<dbReference type="RefSeq" id="WP_284061383.1">
    <property type="nucleotide sequence ID" value="NZ_CP126158.1"/>
</dbReference>
<evidence type="ECO:0000259" key="5">
    <source>
        <dbReference type="Pfam" id="PF02897"/>
    </source>
</evidence>
<comment type="caution">
    <text evidence="6">The sequence shown here is derived from an EMBL/GenBank/DDBJ whole genome shotgun (WGS) entry which is preliminary data.</text>
</comment>
<keyword evidence="1" id="KW-0645">Protease</keyword>
<accession>A0ABD5TD40</accession>